<dbReference type="InterPro" id="IPR011992">
    <property type="entry name" value="EF-hand-dom_pair"/>
</dbReference>
<dbReference type="AlphaFoldDB" id="A0A2H8TNJ1"/>
<proteinExistence type="inferred from homology"/>
<dbReference type="OrthoDB" id="10020961at2759"/>
<dbReference type="Pfam" id="PF08355">
    <property type="entry name" value="EF_assoc_1"/>
    <property type="match status" value="1"/>
</dbReference>
<dbReference type="PRINTS" id="PR00449">
    <property type="entry name" value="RASTRNSFRMNG"/>
</dbReference>
<dbReference type="EC" id="3.6.5.-" evidence="14"/>
<keyword evidence="10 15" id="KW-1133">Transmembrane helix</keyword>
<dbReference type="Gene3D" id="3.40.50.300">
    <property type="entry name" value="P-loop containing nucleotide triphosphate hydrolases"/>
    <property type="match status" value="2"/>
</dbReference>
<protein>
    <recommendedName>
        <fullName evidence="14">Mitochondrial Rho GTPase</fullName>
        <ecNumber evidence="14">3.6.5.-</ecNumber>
    </recommendedName>
</protein>
<dbReference type="GO" id="GO:0005509">
    <property type="term" value="F:calcium ion binding"/>
    <property type="evidence" value="ECO:0007669"/>
    <property type="project" value="InterPro"/>
</dbReference>
<evidence type="ECO:0000256" key="3">
    <source>
        <dbReference type="ARBA" id="ARBA00022692"/>
    </source>
</evidence>
<dbReference type="PIRSF" id="PIRSF037488">
    <property type="entry name" value="Mt_Rho_GTPase"/>
    <property type="match status" value="1"/>
</dbReference>
<reference evidence="17" key="1">
    <citation type="submission" date="2017-10" db="EMBL/GenBank/DDBJ databases">
        <title>Transcriptome Assembly of Sugarcane Aphid Adults.</title>
        <authorList>
            <person name="Scully E.D."/>
            <person name="Palmer N.A."/>
            <person name="Geib S.M."/>
            <person name="Sarath G."/>
            <person name="Sattler S.E."/>
        </authorList>
    </citation>
    <scope>NUCLEOTIDE SEQUENCE</scope>
    <source>
        <tissue evidence="17">Whole body</tissue>
    </source>
</reference>
<dbReference type="SUPFAM" id="SSF52540">
    <property type="entry name" value="P-loop containing nucleoside triphosphate hydrolases"/>
    <property type="match status" value="2"/>
</dbReference>
<dbReference type="InterPro" id="IPR020860">
    <property type="entry name" value="MIRO_dom"/>
</dbReference>
<name>A0A2H8TNJ1_9HEMI</name>
<evidence type="ECO:0000259" key="16">
    <source>
        <dbReference type="PROSITE" id="PS51423"/>
    </source>
</evidence>
<evidence type="ECO:0000256" key="1">
    <source>
        <dbReference type="ARBA" id="ARBA00004200"/>
    </source>
</evidence>
<comment type="subcellular location">
    <subcellularLocation>
        <location evidence="1 14">Mitochondrion outer membrane</location>
        <topology evidence="1 14">Single-pass type IV membrane protein</topology>
    </subcellularLocation>
</comment>
<keyword evidence="8 14" id="KW-0378">Hydrolase</keyword>
<dbReference type="SMART" id="SM00174">
    <property type="entry name" value="RHO"/>
    <property type="match status" value="1"/>
</dbReference>
<dbReference type="EMBL" id="GFXV01003931">
    <property type="protein sequence ID" value="MBW15736.1"/>
    <property type="molecule type" value="Transcribed_RNA"/>
</dbReference>
<dbReference type="Pfam" id="PF00071">
    <property type="entry name" value="Ras"/>
    <property type="match status" value="1"/>
</dbReference>
<keyword evidence="3 15" id="KW-0812">Transmembrane</keyword>
<dbReference type="FunFam" id="3.40.50.300:FF:000170">
    <property type="entry name" value="Mitochondrial Rho GTPase"/>
    <property type="match status" value="1"/>
</dbReference>
<dbReference type="InterPro" id="IPR027417">
    <property type="entry name" value="P-loop_NTPase"/>
</dbReference>
<dbReference type="InterPro" id="IPR013567">
    <property type="entry name" value="EF_hand_assoc_2"/>
</dbReference>
<dbReference type="PANTHER" id="PTHR46819">
    <property type="entry name" value="EF-HAND CALCIUM-BINDING DOMAIN-CONTAINING PROTEIN 7"/>
    <property type="match status" value="1"/>
</dbReference>
<dbReference type="InterPro" id="IPR052266">
    <property type="entry name" value="Miro-EF-hand_domain"/>
</dbReference>
<dbReference type="FunFam" id="1.10.238.10:FF:000011">
    <property type="entry name" value="Mitochondrial Rho GTPase"/>
    <property type="match status" value="1"/>
</dbReference>
<dbReference type="PROSITE" id="PS00018">
    <property type="entry name" value="EF_HAND_1"/>
    <property type="match status" value="2"/>
</dbReference>
<evidence type="ECO:0000256" key="15">
    <source>
        <dbReference type="SAM" id="Phobius"/>
    </source>
</evidence>
<dbReference type="Gene3D" id="1.10.238.10">
    <property type="entry name" value="EF-hand"/>
    <property type="match status" value="2"/>
</dbReference>
<dbReference type="InterPro" id="IPR013566">
    <property type="entry name" value="EF_hand_assoc_1"/>
</dbReference>
<accession>A0A2H8TNJ1</accession>
<evidence type="ECO:0000256" key="11">
    <source>
        <dbReference type="ARBA" id="ARBA00023128"/>
    </source>
</evidence>
<dbReference type="GO" id="GO:0007005">
    <property type="term" value="P:mitochondrion organization"/>
    <property type="evidence" value="ECO:0007669"/>
    <property type="project" value="InterPro"/>
</dbReference>
<evidence type="ECO:0000256" key="13">
    <source>
        <dbReference type="ARBA" id="ARBA00023136"/>
    </source>
</evidence>
<evidence type="ECO:0000256" key="10">
    <source>
        <dbReference type="ARBA" id="ARBA00022989"/>
    </source>
</evidence>
<dbReference type="PANTHER" id="PTHR46819:SF1">
    <property type="entry name" value="EF-HAND CALCIUM-BINDING DOMAIN-CONTAINING PROTEIN 7"/>
    <property type="match status" value="1"/>
</dbReference>
<gene>
    <name evidence="17" type="primary">Miro_0</name>
</gene>
<dbReference type="GO" id="GO:0005741">
    <property type="term" value="C:mitochondrial outer membrane"/>
    <property type="evidence" value="ECO:0007669"/>
    <property type="project" value="UniProtKB-SubCell"/>
</dbReference>
<keyword evidence="5" id="KW-0677">Repeat</keyword>
<keyword evidence="7 14" id="KW-1000">Mitochondrion outer membrane</keyword>
<keyword evidence="9 14" id="KW-0106">Calcium</keyword>
<evidence type="ECO:0000256" key="8">
    <source>
        <dbReference type="ARBA" id="ARBA00022801"/>
    </source>
</evidence>
<feature type="domain" description="Miro" evidence="16">
    <location>
        <begin position="11"/>
        <end position="178"/>
    </location>
</feature>
<evidence type="ECO:0000256" key="2">
    <source>
        <dbReference type="ARBA" id="ARBA00007981"/>
    </source>
</evidence>
<dbReference type="InterPro" id="IPR018247">
    <property type="entry name" value="EF_Hand_1_Ca_BS"/>
</dbReference>
<keyword evidence="6 14" id="KW-0547">Nucleotide-binding</keyword>
<dbReference type="GO" id="GO:0003924">
    <property type="term" value="F:GTPase activity"/>
    <property type="evidence" value="ECO:0007669"/>
    <property type="project" value="InterPro"/>
</dbReference>
<dbReference type="InterPro" id="IPR021181">
    <property type="entry name" value="Miro"/>
</dbReference>
<dbReference type="GO" id="GO:0005525">
    <property type="term" value="F:GTP binding"/>
    <property type="evidence" value="ECO:0007669"/>
    <property type="project" value="UniProtKB-KW"/>
</dbReference>
<keyword evidence="13 14" id="KW-0472">Membrane</keyword>
<dbReference type="SMART" id="SM00175">
    <property type="entry name" value="RAB"/>
    <property type="match status" value="1"/>
</dbReference>
<comment type="similarity">
    <text evidence="2 14">Belongs to the mitochondrial Rho GTPase family.</text>
</comment>
<sequence>MSSEMGPKQAGRSVRILLVGDRDVGKTSIILSLVNEEFLEEVPGRAETITIPAEVTPELVPTDIIDYHENEQDNEELCEQIRHADVICLVFSVVDDSSRQNIKDKWMPLLRDCQLNSDIFHPVILVGNKSDLINSISMHLVEDVLYEYPEIETYVQCSAKMLMNISEMFCYAQTAILHPTAPLYSVEDKILTEKCKRALCRVFKICDTDNDGLLNDEELNNFQRHCFDSHLPLQQLNGIKTIINMNCERGISPSNCVTLEGFLFLHMLFILKGKAQTTWTVIRKFGYDDNLNFSYSYLHPNLKVDKYCTIELSHKGEYFLSRLFEIHDKDKDDCLSPVELKSLFSMCTEDPQLLRKCIYNTNHKGWITSQGWLSFWSYCTLIEADTTLAYLAMLGYNMKLENQLSGIQVTRSKKIDLQKKQSQRSVYICHVIGSKGSGKSTICKRHVKTAKIENHLEDTEEPSIISVNRVQVYGQDKYLVLKEIKPISENHLTKKDIKCDVVCLVFDSSQSCSFEYSAHVYLKYYQSRNIPVLIVANDKGRPLMKQDYILQPDQFCKQNRLSAPYMFINSNEGKKLYSNLATMASLPHKYSPNQSSLIPSLRESILFIWKTGIGVAMIALCGVLVGKCLVKSKKDLLS</sequence>
<feature type="transmembrane region" description="Helical" evidence="15">
    <location>
        <begin position="607"/>
        <end position="630"/>
    </location>
</feature>
<dbReference type="SUPFAM" id="SSF47473">
    <property type="entry name" value="EF-hand"/>
    <property type="match status" value="1"/>
</dbReference>
<evidence type="ECO:0000256" key="14">
    <source>
        <dbReference type="PIRNR" id="PIRNR037488"/>
    </source>
</evidence>
<comment type="function">
    <text evidence="14">Mitochondrial GTPase involved in mitochondrial trafficking. Probably involved in control of anterograde transport of mitochondria and their subcellular distribution.</text>
</comment>
<evidence type="ECO:0000313" key="17">
    <source>
        <dbReference type="EMBL" id="MBW15736.1"/>
    </source>
</evidence>
<evidence type="ECO:0000256" key="9">
    <source>
        <dbReference type="ARBA" id="ARBA00022837"/>
    </source>
</evidence>
<dbReference type="InterPro" id="IPR001806">
    <property type="entry name" value="Small_GTPase"/>
</dbReference>
<evidence type="ECO:0000256" key="5">
    <source>
        <dbReference type="ARBA" id="ARBA00022737"/>
    </source>
</evidence>
<organism evidence="17">
    <name type="scientific">Melanaphis sacchari</name>
    <dbReference type="NCBI Taxonomy" id="742174"/>
    <lineage>
        <taxon>Eukaryota</taxon>
        <taxon>Metazoa</taxon>
        <taxon>Ecdysozoa</taxon>
        <taxon>Arthropoda</taxon>
        <taxon>Hexapoda</taxon>
        <taxon>Insecta</taxon>
        <taxon>Pterygota</taxon>
        <taxon>Neoptera</taxon>
        <taxon>Paraneoptera</taxon>
        <taxon>Hemiptera</taxon>
        <taxon>Sternorrhyncha</taxon>
        <taxon>Aphidomorpha</taxon>
        <taxon>Aphidoidea</taxon>
        <taxon>Aphididae</taxon>
        <taxon>Aphidini</taxon>
        <taxon>Melanaphis</taxon>
    </lineage>
</organism>
<dbReference type="Pfam" id="PF08356">
    <property type="entry name" value="EF_assoc_2"/>
    <property type="match status" value="1"/>
</dbReference>
<evidence type="ECO:0000256" key="6">
    <source>
        <dbReference type="ARBA" id="ARBA00022741"/>
    </source>
</evidence>
<keyword evidence="11 14" id="KW-0496">Mitochondrion</keyword>
<evidence type="ECO:0000256" key="7">
    <source>
        <dbReference type="ARBA" id="ARBA00022787"/>
    </source>
</evidence>
<evidence type="ECO:0000256" key="12">
    <source>
        <dbReference type="ARBA" id="ARBA00023134"/>
    </source>
</evidence>
<dbReference type="PROSITE" id="PS51423">
    <property type="entry name" value="MIRO"/>
    <property type="match status" value="1"/>
</dbReference>
<keyword evidence="12 14" id="KW-0342">GTP-binding</keyword>
<keyword evidence="4" id="KW-0479">Metal-binding</keyword>
<evidence type="ECO:0000256" key="4">
    <source>
        <dbReference type="ARBA" id="ARBA00022723"/>
    </source>
</evidence>
<dbReference type="SMART" id="SM00173">
    <property type="entry name" value="RAS"/>
    <property type="match status" value="1"/>
</dbReference>